<protein>
    <submittedName>
        <fullName evidence="2">Uncharacterized protein</fullName>
    </submittedName>
</protein>
<evidence type="ECO:0000256" key="1">
    <source>
        <dbReference type="SAM" id="Phobius"/>
    </source>
</evidence>
<name>A0ABR9DKA1_9GAMM</name>
<keyword evidence="1" id="KW-0472">Membrane</keyword>
<comment type="caution">
    <text evidence="2">The sequence shown here is derived from an EMBL/GenBank/DDBJ whole genome shotgun (WGS) entry which is preliminary data.</text>
</comment>
<evidence type="ECO:0000313" key="2">
    <source>
        <dbReference type="EMBL" id="MBD9363537.1"/>
    </source>
</evidence>
<organism evidence="2 3">
    <name type="scientific">Methylomonas fluvii</name>
    <dbReference type="NCBI Taxonomy" id="1854564"/>
    <lineage>
        <taxon>Bacteria</taxon>
        <taxon>Pseudomonadati</taxon>
        <taxon>Pseudomonadota</taxon>
        <taxon>Gammaproteobacteria</taxon>
        <taxon>Methylococcales</taxon>
        <taxon>Methylococcaceae</taxon>
        <taxon>Methylomonas</taxon>
    </lineage>
</organism>
<keyword evidence="1" id="KW-0812">Transmembrane</keyword>
<keyword evidence="1" id="KW-1133">Transmembrane helix</keyword>
<sequence>MSIVIIALLVIATVSGLGGWWYSSKQTLETPVRIMLFVGYFWLLAFAQFLLIALSYFGWQRLAN</sequence>
<dbReference type="Proteomes" id="UP000641152">
    <property type="component" value="Unassembled WGS sequence"/>
</dbReference>
<evidence type="ECO:0000313" key="3">
    <source>
        <dbReference type="Proteomes" id="UP000641152"/>
    </source>
</evidence>
<dbReference type="EMBL" id="JACXST010000003">
    <property type="protein sequence ID" value="MBD9363537.1"/>
    <property type="molecule type" value="Genomic_DNA"/>
</dbReference>
<keyword evidence="3" id="KW-1185">Reference proteome</keyword>
<feature type="transmembrane region" description="Helical" evidence="1">
    <location>
        <begin position="40"/>
        <end position="59"/>
    </location>
</feature>
<reference evidence="2 3" key="1">
    <citation type="submission" date="2020-09" db="EMBL/GenBank/DDBJ databases">
        <title>Methylomonas albis sp. nov. and Methylomonas fluvii sp. nov.: Two cold-adapted methanotrophs from the River Elbe and an amended description of Methylovulum psychrotolerans strain Eb1.</title>
        <authorList>
            <person name="Bussmann I.K."/>
            <person name="Klings K.-W."/>
            <person name="Warnstedt J."/>
            <person name="Hoppert M."/>
            <person name="Saborowski A."/>
            <person name="Horn F."/>
            <person name="Liebner S."/>
        </authorList>
    </citation>
    <scope>NUCLEOTIDE SEQUENCE [LARGE SCALE GENOMIC DNA]</scope>
    <source>
        <strain evidence="2 3">EbB</strain>
    </source>
</reference>
<gene>
    <name evidence="2" type="ORF">EBB_24230</name>
</gene>
<accession>A0ABR9DKA1</accession>
<proteinExistence type="predicted"/>
<dbReference type="RefSeq" id="WP_192396198.1">
    <property type="nucleotide sequence ID" value="NZ_CAJHIU010000003.1"/>
</dbReference>